<evidence type="ECO:0000313" key="3">
    <source>
        <dbReference type="Proteomes" id="UP000526184"/>
    </source>
</evidence>
<dbReference type="InterPro" id="IPR018647">
    <property type="entry name" value="SLFN_3-like_DNA/RNA_helicase"/>
</dbReference>
<proteinExistence type="predicted"/>
<dbReference type="InterPro" id="IPR027417">
    <property type="entry name" value="P-loop_NTPase"/>
</dbReference>
<dbReference type="Pfam" id="PF09848">
    <property type="entry name" value="SLFN-g3_helicase"/>
    <property type="match status" value="1"/>
</dbReference>
<evidence type="ECO:0000259" key="1">
    <source>
        <dbReference type="Pfam" id="PF09848"/>
    </source>
</evidence>
<dbReference type="Proteomes" id="UP000526184">
    <property type="component" value="Unassembled WGS sequence"/>
</dbReference>
<sequence length="628" mass="73618">MSKKNNVSSPIIYEMKIENNDFFIDKNFIDANDKNNVLTDYPVVYIHNWETEKKEKQYEVYVGESIDIYQRTGNHIKNKTKKGSWQSKINDETWQVIVIGHEHFNKSMTLDIENTIYDYLVGVDSVKQIHNGRGNPQKKYYPDMEKDKIFQKIWKKLNKINSDLFPTIEIIKNSALFKASPFKKLTDDQLRVSNDIYKYLHNAYSNLTIKKSKSDLEQYLLSENILGGENKHNIYKYLDKMDNFQGLIFVNGGAGTGKTVLNTNIFYNISKPIYEFDEEDQLEKIKNKECFLLVNNKEHIILYQEIAKKIGIEEDRVFLPTTFINRMKKNPQKVDIVFIDEAHLLATQNNQGYKGNGHLLDILKVSKYVVVMFDEKQIINRTQLIQKKEIEILKEIAKFNGSYFELNNQLRINGSEETVNWIKSITNDGIINPYKKDSKYDLKIFDDPFDLEKAIKDKNEIHGNSRILATYDWLYKNGEKPEHSNTWNVIVHTKDGKVWKKPWNYQLEKNKRKIKGLSWVEIPETIDEVGSTFTVQGFDLNYVGVILGPSIGYKNGKITYDYSKSKNDKINKSRRFDIKLDNEVEDYCLELLKNEVNILLTRGVKGLYIYAYDKQLREALLEFINNKK</sequence>
<dbReference type="SUPFAM" id="SSF52540">
    <property type="entry name" value="P-loop containing nucleoside triphosphate hydrolases"/>
    <property type="match status" value="1"/>
</dbReference>
<keyword evidence="3" id="KW-1185">Reference proteome</keyword>
<dbReference type="RefSeq" id="WP_180136030.1">
    <property type="nucleotide sequence ID" value="NZ_JABMKT010000016.1"/>
</dbReference>
<gene>
    <name evidence="2" type="ORF">HP397_03745</name>
</gene>
<dbReference type="EMBL" id="JABMKT010000016">
    <property type="protein sequence ID" value="NYV27933.1"/>
    <property type="molecule type" value="Genomic_DNA"/>
</dbReference>
<evidence type="ECO:0000313" key="2">
    <source>
        <dbReference type="EMBL" id="NYV27933.1"/>
    </source>
</evidence>
<dbReference type="AlphaFoldDB" id="A0A7Z0PFU2"/>
<comment type="caution">
    <text evidence="2">The sequence shown here is derived from an EMBL/GenBank/DDBJ whole genome shotgun (WGS) entry which is preliminary data.</text>
</comment>
<accession>A0A7Z0PFU2</accession>
<dbReference type="Gene3D" id="3.40.50.300">
    <property type="entry name" value="P-loop containing nucleotide triphosphate hydrolases"/>
    <property type="match status" value="1"/>
</dbReference>
<feature type="domain" description="Schlafen group 3-like DNA/RNA helicase" evidence="1">
    <location>
        <begin position="247"/>
        <end position="613"/>
    </location>
</feature>
<organism evidence="2 3">
    <name type="scientific">Streptobacillus felis</name>
    <dbReference type="NCBI Taxonomy" id="1384509"/>
    <lineage>
        <taxon>Bacteria</taxon>
        <taxon>Fusobacteriati</taxon>
        <taxon>Fusobacteriota</taxon>
        <taxon>Fusobacteriia</taxon>
        <taxon>Fusobacteriales</taxon>
        <taxon>Leptotrichiaceae</taxon>
        <taxon>Streptobacillus</taxon>
    </lineage>
</organism>
<name>A0A7Z0PFU2_9FUSO</name>
<protein>
    <submittedName>
        <fullName evidence="2">DUF2075 domain-containing protein</fullName>
    </submittedName>
</protein>
<reference evidence="2 3" key="1">
    <citation type="submission" date="2020-05" db="EMBL/GenBank/DDBJ databases">
        <title>Streptobacillus felis strain LHL191014123.</title>
        <authorList>
            <person name="Fawzy A."/>
            <person name="Rau J."/>
            <person name="Risse K."/>
            <person name="Schauerte N."/>
            <person name="Geiger C."/>
            <person name="Blom J."/>
            <person name="Imirzalioglu C."/>
            <person name="Falgenhauer J."/>
            <person name="Bach A."/>
            <person name="Herden C."/>
            <person name="Eisenberg T."/>
        </authorList>
    </citation>
    <scope>NUCLEOTIDE SEQUENCE [LARGE SCALE GENOMIC DNA]</scope>
    <source>
        <strain evidence="2 3">LHL191014123</strain>
    </source>
</reference>